<proteinExistence type="predicted"/>
<keyword evidence="1" id="KW-0812">Transmembrane</keyword>
<dbReference type="Pfam" id="PF26064">
    <property type="entry name" value="DUF8023"/>
    <property type="match status" value="1"/>
</dbReference>
<protein>
    <submittedName>
        <fullName evidence="2">Uncharacterized protein</fullName>
    </submittedName>
</protein>
<dbReference type="RefSeq" id="WP_090506649.1">
    <property type="nucleotide sequence ID" value="NZ_FNWL01000002.1"/>
</dbReference>
<evidence type="ECO:0000313" key="3">
    <source>
        <dbReference type="Proteomes" id="UP000199112"/>
    </source>
</evidence>
<keyword evidence="1" id="KW-1133">Transmembrane helix</keyword>
<organism evidence="2 3">
    <name type="scientific">Natronorubrum sediminis</name>
    <dbReference type="NCBI Taxonomy" id="640943"/>
    <lineage>
        <taxon>Archaea</taxon>
        <taxon>Methanobacteriati</taxon>
        <taxon>Methanobacteriota</taxon>
        <taxon>Stenosarchaea group</taxon>
        <taxon>Halobacteria</taxon>
        <taxon>Halobacteriales</taxon>
        <taxon>Natrialbaceae</taxon>
        <taxon>Natronorubrum</taxon>
    </lineage>
</organism>
<reference evidence="3" key="1">
    <citation type="submission" date="2016-10" db="EMBL/GenBank/DDBJ databases">
        <authorList>
            <person name="Varghese N."/>
            <person name="Submissions S."/>
        </authorList>
    </citation>
    <scope>NUCLEOTIDE SEQUENCE [LARGE SCALE GENOMIC DNA]</scope>
    <source>
        <strain evidence="3">CGMCC 1.8981</strain>
    </source>
</reference>
<dbReference type="Proteomes" id="UP000199112">
    <property type="component" value="Unassembled WGS sequence"/>
</dbReference>
<feature type="transmembrane region" description="Helical" evidence="1">
    <location>
        <begin position="96"/>
        <end position="116"/>
    </location>
</feature>
<dbReference type="AlphaFoldDB" id="A0A1H6FV30"/>
<feature type="transmembrane region" description="Helical" evidence="1">
    <location>
        <begin position="25"/>
        <end position="46"/>
    </location>
</feature>
<feature type="transmembrane region" description="Helical" evidence="1">
    <location>
        <begin position="66"/>
        <end position="84"/>
    </location>
</feature>
<dbReference type="EMBL" id="FNWL01000002">
    <property type="protein sequence ID" value="SEH14661.1"/>
    <property type="molecule type" value="Genomic_DNA"/>
</dbReference>
<gene>
    <name evidence="2" type="ORF">SAMN04487967_1709</name>
</gene>
<dbReference type="OrthoDB" id="203940at2157"/>
<sequence length="143" mass="15811">MALTLPQQYVPDTIRREDGIDLTDAFLAPVFVLASVVTAGVFTIEMLAPFTIGMDDALYSAHGTDITYSFIIGMSVIVAAWLTNEQTPEEWTEIETVVMLLAVILNILGELVPLVSITMESYWPLGWMLVMLNGAAFYIIAYK</sequence>
<evidence type="ECO:0000256" key="1">
    <source>
        <dbReference type="SAM" id="Phobius"/>
    </source>
</evidence>
<feature type="transmembrane region" description="Helical" evidence="1">
    <location>
        <begin position="122"/>
        <end position="141"/>
    </location>
</feature>
<keyword evidence="1" id="KW-0472">Membrane</keyword>
<keyword evidence="3" id="KW-1185">Reference proteome</keyword>
<evidence type="ECO:0000313" key="2">
    <source>
        <dbReference type="EMBL" id="SEH14661.1"/>
    </source>
</evidence>
<accession>A0A1H6FV30</accession>
<name>A0A1H6FV30_9EURY</name>
<dbReference type="InterPro" id="IPR058336">
    <property type="entry name" value="VP3-like_halobact-type"/>
</dbReference>